<dbReference type="EMBL" id="CM042019">
    <property type="protein sequence ID" value="KAI3825114.1"/>
    <property type="molecule type" value="Genomic_DNA"/>
</dbReference>
<gene>
    <name evidence="1" type="ORF">L1987_06590</name>
</gene>
<reference evidence="1 2" key="2">
    <citation type="journal article" date="2022" name="Mol. Ecol. Resour.">
        <title>The genomes of chicory, endive, great burdock and yacon provide insights into Asteraceae paleo-polyploidization history and plant inulin production.</title>
        <authorList>
            <person name="Fan W."/>
            <person name="Wang S."/>
            <person name="Wang H."/>
            <person name="Wang A."/>
            <person name="Jiang F."/>
            <person name="Liu H."/>
            <person name="Zhao H."/>
            <person name="Xu D."/>
            <person name="Zhang Y."/>
        </authorList>
    </citation>
    <scope>NUCLEOTIDE SEQUENCE [LARGE SCALE GENOMIC DNA]</scope>
    <source>
        <strain evidence="2">cv. Yunnan</strain>
        <tissue evidence="1">Leaves</tissue>
    </source>
</reference>
<proteinExistence type="predicted"/>
<reference evidence="2" key="1">
    <citation type="journal article" date="2022" name="Mol. Ecol. Resour.">
        <title>The genomes of chicory, endive, great burdock and yacon provide insights into Asteraceae palaeo-polyploidization history and plant inulin production.</title>
        <authorList>
            <person name="Fan W."/>
            <person name="Wang S."/>
            <person name="Wang H."/>
            <person name="Wang A."/>
            <person name="Jiang F."/>
            <person name="Liu H."/>
            <person name="Zhao H."/>
            <person name="Xu D."/>
            <person name="Zhang Y."/>
        </authorList>
    </citation>
    <scope>NUCLEOTIDE SEQUENCE [LARGE SCALE GENOMIC DNA]</scope>
    <source>
        <strain evidence="2">cv. Yunnan</strain>
    </source>
</reference>
<organism evidence="1 2">
    <name type="scientific">Smallanthus sonchifolius</name>
    <dbReference type="NCBI Taxonomy" id="185202"/>
    <lineage>
        <taxon>Eukaryota</taxon>
        <taxon>Viridiplantae</taxon>
        <taxon>Streptophyta</taxon>
        <taxon>Embryophyta</taxon>
        <taxon>Tracheophyta</taxon>
        <taxon>Spermatophyta</taxon>
        <taxon>Magnoliopsida</taxon>
        <taxon>eudicotyledons</taxon>
        <taxon>Gunneridae</taxon>
        <taxon>Pentapetalae</taxon>
        <taxon>asterids</taxon>
        <taxon>campanulids</taxon>
        <taxon>Asterales</taxon>
        <taxon>Asteraceae</taxon>
        <taxon>Asteroideae</taxon>
        <taxon>Heliantheae alliance</taxon>
        <taxon>Millerieae</taxon>
        <taxon>Smallanthus</taxon>
    </lineage>
</organism>
<evidence type="ECO:0000313" key="1">
    <source>
        <dbReference type="EMBL" id="KAI3825114.1"/>
    </source>
</evidence>
<comment type="caution">
    <text evidence="1">The sequence shown here is derived from an EMBL/GenBank/DDBJ whole genome shotgun (WGS) entry which is preliminary data.</text>
</comment>
<protein>
    <submittedName>
        <fullName evidence="1">Uncharacterized protein</fullName>
    </submittedName>
</protein>
<sequence length="185" mass="20517">MAQAKGLARKDKLRKGSTGHFHHSLPSSPQTAPSTGLRHLRPLHLLAFVTSVVANPDDGEDEDDDDYENVELSEVKRRVPSKVLCAGSGWQPISLNDLIISTAVKKAYYKVMLCVHPDKVQHKGANVLQKYIAENVFDLLNVLDMVSERVYDVDAMNNGQVVGTIEKDVKGHLYPTIVAHIHNEE</sequence>
<dbReference type="Proteomes" id="UP001056120">
    <property type="component" value="Linkage Group LG02"/>
</dbReference>
<accession>A0ACB9JYN0</accession>
<keyword evidence="2" id="KW-1185">Reference proteome</keyword>
<evidence type="ECO:0000313" key="2">
    <source>
        <dbReference type="Proteomes" id="UP001056120"/>
    </source>
</evidence>
<name>A0ACB9JYN0_9ASTR</name>